<accession>A0A1N6FRV0</accession>
<keyword evidence="4" id="KW-0411">Iron-sulfur</keyword>
<feature type="active site" description="Nucleophile; cysteine thiosulfonate intermediate" evidence="4">
    <location>
        <position position="238"/>
    </location>
</feature>
<dbReference type="HAMAP" id="MF_00063">
    <property type="entry name" value="CysH"/>
    <property type="match status" value="1"/>
</dbReference>
<dbReference type="InterPro" id="IPR002500">
    <property type="entry name" value="PAPS_reduct_dom"/>
</dbReference>
<keyword evidence="7" id="KW-1185">Reference proteome</keyword>
<feature type="binding site" evidence="4">
    <location>
        <position position="132"/>
    </location>
    <ligand>
        <name>[4Fe-4S] cluster</name>
        <dbReference type="ChEBI" id="CHEBI:49883"/>
    </ligand>
</feature>
<dbReference type="STRING" id="1217970.SAMN05444002_1903"/>
<comment type="catalytic activity">
    <reaction evidence="4">
        <text>[thioredoxin]-disulfide + sulfite + AMP + 2 H(+) = adenosine 5'-phosphosulfate + [thioredoxin]-dithiol</text>
        <dbReference type="Rhea" id="RHEA:21976"/>
        <dbReference type="Rhea" id="RHEA-COMP:10698"/>
        <dbReference type="Rhea" id="RHEA-COMP:10700"/>
        <dbReference type="ChEBI" id="CHEBI:15378"/>
        <dbReference type="ChEBI" id="CHEBI:17359"/>
        <dbReference type="ChEBI" id="CHEBI:29950"/>
        <dbReference type="ChEBI" id="CHEBI:50058"/>
        <dbReference type="ChEBI" id="CHEBI:58243"/>
        <dbReference type="ChEBI" id="CHEBI:456215"/>
        <dbReference type="EC" id="1.8.4.10"/>
    </reaction>
</comment>
<dbReference type="NCBIfam" id="NF002537">
    <property type="entry name" value="PRK02090.1"/>
    <property type="match status" value="1"/>
</dbReference>
<dbReference type="Proteomes" id="UP000184932">
    <property type="component" value="Unassembled WGS sequence"/>
</dbReference>
<dbReference type="InterPro" id="IPR014729">
    <property type="entry name" value="Rossmann-like_a/b/a_fold"/>
</dbReference>
<dbReference type="Pfam" id="PF01507">
    <property type="entry name" value="PAPS_reduct"/>
    <property type="match status" value="1"/>
</dbReference>
<comment type="function">
    <text evidence="4">Catalyzes the formation of sulfite from adenosine 5'-phosphosulfate (APS) using thioredoxin as an electron donor.</text>
</comment>
<comment type="cofactor">
    <cofactor evidence="4">
        <name>[4Fe-4S] cluster</name>
        <dbReference type="ChEBI" id="CHEBI:49883"/>
    </cofactor>
    <text evidence="4">Binds 1 [4Fe-4S] cluster per subunit.</text>
</comment>
<feature type="binding site" evidence="4">
    <location>
        <position position="131"/>
    </location>
    <ligand>
        <name>[4Fe-4S] cluster</name>
        <dbReference type="ChEBI" id="CHEBI:49883"/>
    </ligand>
</feature>
<feature type="domain" description="Phosphoadenosine phosphosulphate reductase" evidence="5">
    <location>
        <begin position="50"/>
        <end position="218"/>
    </location>
</feature>
<dbReference type="NCBIfam" id="TIGR00434">
    <property type="entry name" value="cysH"/>
    <property type="match status" value="1"/>
</dbReference>
<dbReference type="GO" id="GO:0005737">
    <property type="term" value="C:cytoplasm"/>
    <property type="evidence" value="ECO:0007669"/>
    <property type="project" value="UniProtKB-SubCell"/>
</dbReference>
<evidence type="ECO:0000256" key="2">
    <source>
        <dbReference type="ARBA" id="ARBA00023002"/>
    </source>
</evidence>
<dbReference type="GO" id="GO:0070814">
    <property type="term" value="P:hydrogen sulfide biosynthetic process"/>
    <property type="evidence" value="ECO:0007669"/>
    <property type="project" value="UniProtKB-UniRule"/>
</dbReference>
<dbReference type="GO" id="GO:0004604">
    <property type="term" value="F:phosphoadenylyl-sulfate reductase (thioredoxin) activity"/>
    <property type="evidence" value="ECO:0007669"/>
    <property type="project" value="UniProtKB-UniRule"/>
</dbReference>
<dbReference type="GO" id="GO:0046872">
    <property type="term" value="F:metal ion binding"/>
    <property type="evidence" value="ECO:0007669"/>
    <property type="project" value="UniProtKB-KW"/>
</dbReference>
<organism evidence="6 7">
    <name type="scientific">Vannielia litorea</name>
    <dbReference type="NCBI Taxonomy" id="1217970"/>
    <lineage>
        <taxon>Bacteria</taxon>
        <taxon>Pseudomonadati</taxon>
        <taxon>Pseudomonadota</taxon>
        <taxon>Alphaproteobacteria</taxon>
        <taxon>Rhodobacterales</taxon>
        <taxon>Paracoccaceae</taxon>
        <taxon>Vannielia</taxon>
    </lineage>
</organism>
<dbReference type="EC" id="1.8.4.10" evidence="4"/>
<dbReference type="GO" id="GO:0051539">
    <property type="term" value="F:4 iron, 4 sulfur cluster binding"/>
    <property type="evidence" value="ECO:0007669"/>
    <property type="project" value="UniProtKB-UniRule"/>
</dbReference>
<dbReference type="OrthoDB" id="9794018at2"/>
<dbReference type="RefSeq" id="WP_084192970.1">
    <property type="nucleotide sequence ID" value="NZ_FSRL01000001.1"/>
</dbReference>
<dbReference type="InterPro" id="IPR004511">
    <property type="entry name" value="PAPS/APS_Rdtase"/>
</dbReference>
<comment type="pathway">
    <text evidence="3 4">Sulfur metabolism; hydrogen sulfide biosynthesis; sulfite from sulfate.</text>
</comment>
<keyword evidence="4" id="KW-0479">Metal-binding</keyword>
<evidence type="ECO:0000256" key="3">
    <source>
        <dbReference type="ARBA" id="ARBA00024327"/>
    </source>
</evidence>
<gene>
    <name evidence="4" type="primary">cysH</name>
    <name evidence="6" type="ORF">SAMN05444002_1903</name>
</gene>
<evidence type="ECO:0000313" key="6">
    <source>
        <dbReference type="EMBL" id="SIN97964.1"/>
    </source>
</evidence>
<protein>
    <recommendedName>
        <fullName evidence="4">Adenosine 5'-phosphosulfate reductase</fullName>
        <shortName evidence="4">APS reductase</shortName>
        <ecNumber evidence="4">1.8.4.10</ecNumber>
    </recommendedName>
    <alternativeName>
        <fullName evidence="4">5'-adenylylsulfate reductase</fullName>
    </alternativeName>
    <alternativeName>
        <fullName evidence="4">Thioredoxin-dependent 5'-adenylylsulfate reductase</fullName>
    </alternativeName>
</protein>
<dbReference type="AlphaFoldDB" id="A0A1N6FRV0"/>
<dbReference type="EMBL" id="FSRL01000001">
    <property type="protein sequence ID" value="SIN97964.1"/>
    <property type="molecule type" value="Genomic_DNA"/>
</dbReference>
<name>A0A1N6FRV0_9RHOB</name>
<feature type="binding site" evidence="4">
    <location>
        <position position="212"/>
    </location>
    <ligand>
        <name>[4Fe-4S] cluster</name>
        <dbReference type="ChEBI" id="CHEBI:49883"/>
    </ligand>
</feature>
<dbReference type="PANTHER" id="PTHR46509">
    <property type="entry name" value="PHOSPHOADENOSINE PHOSPHOSULFATE REDUCTASE"/>
    <property type="match status" value="1"/>
</dbReference>
<dbReference type="Gene3D" id="3.40.50.620">
    <property type="entry name" value="HUPs"/>
    <property type="match status" value="1"/>
</dbReference>
<evidence type="ECO:0000313" key="7">
    <source>
        <dbReference type="Proteomes" id="UP000184932"/>
    </source>
</evidence>
<reference evidence="7" key="1">
    <citation type="submission" date="2016-11" db="EMBL/GenBank/DDBJ databases">
        <authorList>
            <person name="Varghese N."/>
            <person name="Submissions S."/>
        </authorList>
    </citation>
    <scope>NUCLEOTIDE SEQUENCE [LARGE SCALE GENOMIC DNA]</scope>
    <source>
        <strain evidence="7">DSM 29440</strain>
    </source>
</reference>
<comment type="subcellular location">
    <subcellularLocation>
        <location evidence="4">Cytoplasm</location>
    </subcellularLocation>
</comment>
<feature type="binding site" evidence="4">
    <location>
        <position position="215"/>
    </location>
    <ligand>
        <name>[4Fe-4S] cluster</name>
        <dbReference type="ChEBI" id="CHEBI:49883"/>
    </ligand>
</feature>
<sequence>MPRDSVTGVADEVAEARAAREAEALNARFSGASAQEILRHALTEPSLGRIATVSSFGAESVVLLHMIAQIDPAHPVLFIDTQLLFEETLKYQTDVARSLGLTGIEVVRASEADLSAHDPDNTLHKRSTDACCDLRKTVPLANALLAYDGWVTGRKRFQAEARAALSPFESEGPRLKVNPLANWTAQDLRAYMDEHDLPRHPLVAKGYPSIGCFPCTTPVKEGEDARAGRWRGEDKEECGIHFIDGKLVRGPLPAAPEPQAAPERKSA</sequence>
<dbReference type="PANTHER" id="PTHR46509:SF1">
    <property type="entry name" value="PHOSPHOADENOSINE PHOSPHOSULFATE REDUCTASE"/>
    <property type="match status" value="1"/>
</dbReference>
<evidence type="ECO:0000259" key="5">
    <source>
        <dbReference type="Pfam" id="PF01507"/>
    </source>
</evidence>
<evidence type="ECO:0000256" key="1">
    <source>
        <dbReference type="ARBA" id="ARBA00009732"/>
    </source>
</evidence>
<dbReference type="GO" id="GO:0043866">
    <property type="term" value="F:adenylyl-sulfate reductase (thioredoxin) activity"/>
    <property type="evidence" value="ECO:0007669"/>
    <property type="project" value="UniProtKB-EC"/>
</dbReference>
<keyword evidence="4" id="KW-0408">Iron</keyword>
<keyword evidence="2 4" id="KW-0560">Oxidoreductase</keyword>
<dbReference type="GO" id="GO:0019379">
    <property type="term" value="P:sulfate assimilation, phosphoadenylyl sulfate reduction by phosphoadenylyl-sulfate reductase (thioredoxin)"/>
    <property type="evidence" value="ECO:0007669"/>
    <property type="project" value="UniProtKB-UniRule"/>
</dbReference>
<dbReference type="PIRSF" id="PIRSF000857">
    <property type="entry name" value="PAPS_reductase"/>
    <property type="match status" value="1"/>
</dbReference>
<keyword evidence="4" id="KW-0963">Cytoplasm</keyword>
<proteinExistence type="inferred from homology"/>
<evidence type="ECO:0000256" key="4">
    <source>
        <dbReference type="HAMAP-Rule" id="MF_00063"/>
    </source>
</evidence>
<comment type="similarity">
    <text evidence="1 4">Belongs to the PAPS reductase family. CysH subfamily.</text>
</comment>
<dbReference type="SUPFAM" id="SSF52402">
    <property type="entry name" value="Adenine nucleotide alpha hydrolases-like"/>
    <property type="match status" value="1"/>
</dbReference>